<dbReference type="Proteomes" id="UP001500751">
    <property type="component" value="Unassembled WGS sequence"/>
</dbReference>
<feature type="region of interest" description="Disordered" evidence="1">
    <location>
        <begin position="24"/>
        <end position="55"/>
    </location>
</feature>
<keyword evidence="2" id="KW-0732">Signal</keyword>
<feature type="chain" id="PRO_5047519910" description="Lipoprotein" evidence="2">
    <location>
        <begin position="26"/>
        <end position="413"/>
    </location>
</feature>
<proteinExistence type="predicted"/>
<gene>
    <name evidence="3" type="ORF">GCM10009839_62520</name>
</gene>
<sequence>MHKCRRTAVAAMLLVVATACTQAHTAGPSRGPTTAAPPPPTTPPTPTPTPTPSGRSAVAAAALSSLPKASDAELAQAPHMTVVHAYDLPAGWHVHSFGAWLDADYAVFEAVETTSDPSLDISELWIVRLSDGALREIPKADPASTIANDTISDGWITHLEKTPAPETACPGGAQAGCYSWKMYAIRASDGTSTLLAQSPHPQDQAHIPLVNAHDGLFAWQQTDDNGKTYAAMDWRPDTSAPVRLTSSPKQATVRTDGKHVYIEQSVLEKDGSRSDSVISVLGPDGTPRPIATYRGPCCADVKDGVIAYMTGDRSGDGAVSVAPSDQATQAQLTDASPSFHGFGIYTVNVVDDHHLYISTVKGDFLTDTQHPGTPVTITPDLDSMTDSHADHGLIANPVRHQNGLDTLFILSVN</sequence>
<evidence type="ECO:0000256" key="2">
    <source>
        <dbReference type="SAM" id="SignalP"/>
    </source>
</evidence>
<comment type="caution">
    <text evidence="3">The sequence shown here is derived from an EMBL/GenBank/DDBJ whole genome shotgun (WGS) entry which is preliminary data.</text>
</comment>
<accession>A0ABN2V1C2</accession>
<protein>
    <recommendedName>
        <fullName evidence="5">Lipoprotein</fullName>
    </recommendedName>
</protein>
<reference evidence="3 4" key="1">
    <citation type="journal article" date="2019" name="Int. J. Syst. Evol. Microbiol.">
        <title>The Global Catalogue of Microorganisms (GCM) 10K type strain sequencing project: providing services to taxonomists for standard genome sequencing and annotation.</title>
        <authorList>
            <consortium name="The Broad Institute Genomics Platform"/>
            <consortium name="The Broad Institute Genome Sequencing Center for Infectious Disease"/>
            <person name="Wu L."/>
            <person name="Ma J."/>
        </authorList>
    </citation>
    <scope>NUCLEOTIDE SEQUENCE [LARGE SCALE GENOMIC DNA]</scope>
    <source>
        <strain evidence="3 4">JCM 16014</strain>
    </source>
</reference>
<feature type="signal peptide" evidence="2">
    <location>
        <begin position="1"/>
        <end position="25"/>
    </location>
</feature>
<evidence type="ECO:0000256" key="1">
    <source>
        <dbReference type="SAM" id="MobiDB-lite"/>
    </source>
</evidence>
<organism evidence="3 4">
    <name type="scientific">Catenulispora yoronensis</name>
    <dbReference type="NCBI Taxonomy" id="450799"/>
    <lineage>
        <taxon>Bacteria</taxon>
        <taxon>Bacillati</taxon>
        <taxon>Actinomycetota</taxon>
        <taxon>Actinomycetes</taxon>
        <taxon>Catenulisporales</taxon>
        <taxon>Catenulisporaceae</taxon>
        <taxon>Catenulispora</taxon>
    </lineage>
</organism>
<feature type="compositionally biased region" description="Low complexity" evidence="1">
    <location>
        <begin position="24"/>
        <end position="34"/>
    </location>
</feature>
<feature type="compositionally biased region" description="Pro residues" evidence="1">
    <location>
        <begin position="35"/>
        <end position="51"/>
    </location>
</feature>
<evidence type="ECO:0000313" key="4">
    <source>
        <dbReference type="Proteomes" id="UP001500751"/>
    </source>
</evidence>
<name>A0ABN2V1C2_9ACTN</name>
<evidence type="ECO:0008006" key="5">
    <source>
        <dbReference type="Google" id="ProtNLM"/>
    </source>
</evidence>
<dbReference type="EMBL" id="BAAAQN010000045">
    <property type="protein sequence ID" value="GAA2048435.1"/>
    <property type="molecule type" value="Genomic_DNA"/>
</dbReference>
<keyword evidence="4" id="KW-1185">Reference proteome</keyword>
<evidence type="ECO:0000313" key="3">
    <source>
        <dbReference type="EMBL" id="GAA2048435.1"/>
    </source>
</evidence>
<dbReference type="PROSITE" id="PS51257">
    <property type="entry name" value="PROKAR_LIPOPROTEIN"/>
    <property type="match status" value="1"/>
</dbReference>